<evidence type="ECO:0000313" key="2">
    <source>
        <dbReference type="EMBL" id="GBR76441.1"/>
    </source>
</evidence>
<evidence type="ECO:0000313" key="3">
    <source>
        <dbReference type="Proteomes" id="UP000275925"/>
    </source>
</evidence>
<keyword evidence="3" id="KW-1185">Reference proteome</keyword>
<reference evidence="2 3" key="1">
    <citation type="journal article" date="2019" name="ISME J.">
        <title>Genome analyses of uncultured TG2/ZB3 bacteria in 'Margulisbacteria' specifically attached to ectosymbiotic spirochetes of protists in the termite gut.</title>
        <authorList>
            <person name="Utami Y.D."/>
            <person name="Kuwahara H."/>
            <person name="Igai K."/>
            <person name="Murakami T."/>
            <person name="Sugaya K."/>
            <person name="Morikawa T."/>
            <person name="Nagura Y."/>
            <person name="Yuki M."/>
            <person name="Deevong P."/>
            <person name="Inoue T."/>
            <person name="Kihara K."/>
            <person name="Lo N."/>
            <person name="Yamada A."/>
            <person name="Ohkuma M."/>
            <person name="Hongoh Y."/>
        </authorList>
    </citation>
    <scope>NUCLEOTIDE SEQUENCE [LARGE SCALE GENOMIC DNA]</scope>
    <source>
        <strain evidence="2">NkOx7-02</strain>
    </source>
</reference>
<dbReference type="InterPro" id="IPR051790">
    <property type="entry name" value="Cytochrome_c-biogenesis_DsbD"/>
</dbReference>
<keyword evidence="1" id="KW-0472">Membrane</keyword>
<feature type="transmembrane region" description="Helical" evidence="1">
    <location>
        <begin position="48"/>
        <end position="74"/>
    </location>
</feature>
<feature type="transmembrane region" description="Helical" evidence="1">
    <location>
        <begin position="206"/>
        <end position="230"/>
    </location>
</feature>
<dbReference type="PANTHER" id="PTHR31272:SF4">
    <property type="entry name" value="CYTOCHROME C-TYPE BIOGENESIS PROTEIN HI_1454-RELATED"/>
    <property type="match status" value="1"/>
</dbReference>
<dbReference type="PANTHER" id="PTHR31272">
    <property type="entry name" value="CYTOCHROME C-TYPE BIOGENESIS PROTEIN HI_1454-RELATED"/>
    <property type="match status" value="1"/>
</dbReference>
<comment type="caution">
    <text evidence="2">The sequence shown here is derived from an EMBL/GenBank/DDBJ whole genome shotgun (WGS) entry which is preliminary data.</text>
</comment>
<proteinExistence type="predicted"/>
<accession>A0A388THS0</accession>
<keyword evidence="1" id="KW-1133">Transmembrane helix</keyword>
<keyword evidence="1" id="KW-0812">Transmembrane</keyword>
<dbReference type="AlphaFoldDB" id="A0A388THS0"/>
<feature type="transmembrane region" description="Helical" evidence="1">
    <location>
        <begin position="168"/>
        <end position="186"/>
    </location>
</feature>
<gene>
    <name evidence="2" type="ORF">NO2_0983</name>
</gene>
<name>A0A388THS0_9BACT</name>
<feature type="transmembrane region" description="Helical" evidence="1">
    <location>
        <begin position="86"/>
        <end position="110"/>
    </location>
</feature>
<dbReference type="Proteomes" id="UP000275925">
    <property type="component" value="Unassembled WGS sequence"/>
</dbReference>
<evidence type="ECO:0000256" key="1">
    <source>
        <dbReference type="SAM" id="Phobius"/>
    </source>
</evidence>
<organism evidence="2 3">
    <name type="scientific">Candidatus Termititenax persephonae</name>
    <dbReference type="NCBI Taxonomy" id="2218525"/>
    <lineage>
        <taxon>Bacteria</taxon>
        <taxon>Bacillati</taxon>
        <taxon>Candidatus Margulisiibacteriota</taxon>
        <taxon>Candidatus Termititenacia</taxon>
        <taxon>Candidatus Termititenacales</taxon>
        <taxon>Candidatus Termititenacaceae</taxon>
        <taxon>Candidatus Termititenax</taxon>
    </lineage>
</organism>
<protein>
    <submittedName>
        <fullName evidence="2">Uncharacterized protein</fullName>
    </submittedName>
</protein>
<feature type="transmembrane region" description="Helical" evidence="1">
    <location>
        <begin position="130"/>
        <end position="156"/>
    </location>
</feature>
<sequence>MPNMSLGLSFAAGLLSFFSPCVLPLLPSYLCLLGGFTPEQLKQDAPPLNGYFLVRTLGFICGFSLVFIVLSLLLSSGFYLLGRLTLYLRWLSGLIIMVLGLNILFDFLSFLNYEKRFRFALWSRGTGGTLLAGAAFGVGWTPCIGPILTSILLLAGQSGQAGTAALHLAAYSVGLGLPFLLAALFLERSWRLTAQLRSVLPIIQKISGVLLIIIGLLVLTGHFQALTVLLNRQV</sequence>
<dbReference type="EMBL" id="BGZO01000028">
    <property type="protein sequence ID" value="GBR76441.1"/>
    <property type="molecule type" value="Genomic_DNA"/>
</dbReference>